<dbReference type="PANTHER" id="PTHR48111:SF1">
    <property type="entry name" value="TWO-COMPONENT RESPONSE REGULATOR ORR33"/>
    <property type="match status" value="1"/>
</dbReference>
<dbReference type="InterPro" id="IPR011006">
    <property type="entry name" value="CheY-like_superfamily"/>
</dbReference>
<evidence type="ECO:0000313" key="9">
    <source>
        <dbReference type="Proteomes" id="UP000632222"/>
    </source>
</evidence>
<evidence type="ECO:0000256" key="1">
    <source>
        <dbReference type="ARBA" id="ARBA00022553"/>
    </source>
</evidence>
<evidence type="ECO:0000259" key="7">
    <source>
        <dbReference type="PROSITE" id="PS50110"/>
    </source>
</evidence>
<gene>
    <name evidence="8" type="ORF">GCM10008938_48710</name>
</gene>
<dbReference type="EMBL" id="BMOD01000036">
    <property type="protein sequence ID" value="GGJ56811.1"/>
    <property type="molecule type" value="Genomic_DNA"/>
</dbReference>
<accession>A0ABQ2DII2</accession>
<organism evidence="8 9">
    <name type="scientific">Deinococcus roseus</name>
    <dbReference type="NCBI Taxonomy" id="392414"/>
    <lineage>
        <taxon>Bacteria</taxon>
        <taxon>Thermotogati</taxon>
        <taxon>Deinococcota</taxon>
        <taxon>Deinococci</taxon>
        <taxon>Deinococcales</taxon>
        <taxon>Deinococcaceae</taxon>
        <taxon>Deinococcus</taxon>
    </lineage>
</organism>
<keyword evidence="9" id="KW-1185">Reference proteome</keyword>
<evidence type="ECO:0000256" key="5">
    <source>
        <dbReference type="ARBA" id="ARBA00023163"/>
    </source>
</evidence>
<dbReference type="PROSITE" id="PS50110">
    <property type="entry name" value="RESPONSE_REGULATORY"/>
    <property type="match status" value="1"/>
</dbReference>
<evidence type="ECO:0000256" key="3">
    <source>
        <dbReference type="ARBA" id="ARBA00023015"/>
    </source>
</evidence>
<dbReference type="Proteomes" id="UP000632222">
    <property type="component" value="Unassembled WGS sequence"/>
</dbReference>
<sequence>MPDKGRILIIEDETVLRMMLQRLLLSQGYEVLMADRFQTAENQIKQESKVDLVLLDLNLPGGTGFDLIRMVKETWDVPVVVLSGMKQESSVIRALEEGAVDFMQKPFSPQELMARLKRYMPCGDVSA</sequence>
<dbReference type="SMART" id="SM00448">
    <property type="entry name" value="REC"/>
    <property type="match status" value="1"/>
</dbReference>
<reference evidence="9" key="1">
    <citation type="journal article" date="2019" name="Int. J. Syst. Evol. Microbiol.">
        <title>The Global Catalogue of Microorganisms (GCM) 10K type strain sequencing project: providing services to taxonomists for standard genome sequencing and annotation.</title>
        <authorList>
            <consortium name="The Broad Institute Genomics Platform"/>
            <consortium name="The Broad Institute Genome Sequencing Center for Infectious Disease"/>
            <person name="Wu L."/>
            <person name="Ma J."/>
        </authorList>
    </citation>
    <scope>NUCLEOTIDE SEQUENCE [LARGE SCALE GENOMIC DNA]</scope>
    <source>
        <strain evidence="9">JCM 14370</strain>
    </source>
</reference>
<keyword evidence="3" id="KW-0805">Transcription regulation</keyword>
<keyword evidence="4" id="KW-0238">DNA-binding</keyword>
<evidence type="ECO:0000256" key="4">
    <source>
        <dbReference type="ARBA" id="ARBA00023125"/>
    </source>
</evidence>
<comment type="caution">
    <text evidence="8">The sequence shown here is derived from an EMBL/GenBank/DDBJ whole genome shotgun (WGS) entry which is preliminary data.</text>
</comment>
<dbReference type="Pfam" id="PF00072">
    <property type="entry name" value="Response_reg"/>
    <property type="match status" value="1"/>
</dbReference>
<keyword evidence="2" id="KW-0902">Two-component regulatory system</keyword>
<dbReference type="RefSeq" id="WP_189008485.1">
    <property type="nucleotide sequence ID" value="NZ_BMOD01000036.1"/>
</dbReference>
<dbReference type="PANTHER" id="PTHR48111">
    <property type="entry name" value="REGULATOR OF RPOS"/>
    <property type="match status" value="1"/>
</dbReference>
<evidence type="ECO:0000313" key="8">
    <source>
        <dbReference type="EMBL" id="GGJ56811.1"/>
    </source>
</evidence>
<feature type="domain" description="Response regulatory" evidence="7">
    <location>
        <begin position="6"/>
        <end position="120"/>
    </location>
</feature>
<proteinExistence type="predicted"/>
<dbReference type="SUPFAM" id="SSF52172">
    <property type="entry name" value="CheY-like"/>
    <property type="match status" value="1"/>
</dbReference>
<feature type="modified residue" description="4-aspartylphosphate" evidence="6">
    <location>
        <position position="56"/>
    </location>
</feature>
<protein>
    <recommendedName>
        <fullName evidence="7">Response regulatory domain-containing protein</fullName>
    </recommendedName>
</protein>
<keyword evidence="1 6" id="KW-0597">Phosphoprotein</keyword>
<dbReference type="InterPro" id="IPR039420">
    <property type="entry name" value="WalR-like"/>
</dbReference>
<dbReference type="InterPro" id="IPR001789">
    <property type="entry name" value="Sig_transdc_resp-reg_receiver"/>
</dbReference>
<evidence type="ECO:0000256" key="2">
    <source>
        <dbReference type="ARBA" id="ARBA00023012"/>
    </source>
</evidence>
<name>A0ABQ2DII2_9DEIO</name>
<keyword evidence="5" id="KW-0804">Transcription</keyword>
<dbReference type="Gene3D" id="3.40.50.2300">
    <property type="match status" value="1"/>
</dbReference>
<evidence type="ECO:0000256" key="6">
    <source>
        <dbReference type="PROSITE-ProRule" id="PRU00169"/>
    </source>
</evidence>